<dbReference type="Proteomes" id="UP000199306">
    <property type="component" value="Unassembled WGS sequence"/>
</dbReference>
<evidence type="ECO:0000256" key="1">
    <source>
        <dbReference type="SAM" id="SignalP"/>
    </source>
</evidence>
<proteinExistence type="predicted"/>
<dbReference type="OrthoDB" id="262615at2"/>
<organism evidence="3 4">
    <name type="scientific">Pseudarcicella hirudinis</name>
    <dbReference type="NCBI Taxonomy" id="1079859"/>
    <lineage>
        <taxon>Bacteria</taxon>
        <taxon>Pseudomonadati</taxon>
        <taxon>Bacteroidota</taxon>
        <taxon>Cytophagia</taxon>
        <taxon>Cytophagales</taxon>
        <taxon>Flectobacillaceae</taxon>
        <taxon>Pseudarcicella</taxon>
    </lineage>
</organism>
<dbReference type="AlphaFoldDB" id="A0A1I5US14"/>
<dbReference type="Gene3D" id="2.60.120.200">
    <property type="match status" value="1"/>
</dbReference>
<keyword evidence="1" id="KW-0732">Signal</keyword>
<dbReference type="InterPro" id="IPR046217">
    <property type="entry name" value="DUF6250"/>
</dbReference>
<feature type="domain" description="DUF6250" evidence="2">
    <location>
        <begin position="68"/>
        <end position="227"/>
    </location>
</feature>
<evidence type="ECO:0000313" key="4">
    <source>
        <dbReference type="Proteomes" id="UP000199306"/>
    </source>
</evidence>
<dbReference type="EMBL" id="FOXH01000008">
    <property type="protein sequence ID" value="SFP98084.1"/>
    <property type="molecule type" value="Genomic_DNA"/>
</dbReference>
<sequence length="236" mass="27505">MKKKCLILALCFTGFCSTFLHAQIKKHVNHSLLFADDFPVKLDSSIWIAEIENKPDSHVFVKNRKLVLDTRGGVTVWLNKALEGSYQIEFTRKVILGKGGNDRLSDLNVFWQAKDPQNTNLFTRKGKFEEYDSLRLYYVGMGGNYNSTTRFRKYDGKGERLLLKEYTDSLHLLQANKTYRIKIIVKENETSFWVDDQCFFTNTEAGFNKTGYFGFRSTFSHQEIGEFRVLKYDDHE</sequence>
<reference evidence="3 4" key="1">
    <citation type="submission" date="2016-10" db="EMBL/GenBank/DDBJ databases">
        <authorList>
            <person name="de Groot N.N."/>
        </authorList>
    </citation>
    <scope>NUCLEOTIDE SEQUENCE [LARGE SCALE GENOMIC DNA]</scope>
    <source>
        <strain evidence="4">E92,LMG 26720,CCM 7988</strain>
    </source>
</reference>
<dbReference type="STRING" id="1079859.SAMN04515674_10833"/>
<evidence type="ECO:0000313" key="3">
    <source>
        <dbReference type="EMBL" id="SFP98084.1"/>
    </source>
</evidence>
<evidence type="ECO:0000259" key="2">
    <source>
        <dbReference type="Pfam" id="PF19763"/>
    </source>
</evidence>
<protein>
    <submittedName>
        <fullName evidence="3">Rhamnogalacturonan endolyase</fullName>
    </submittedName>
</protein>
<dbReference type="GO" id="GO:0016829">
    <property type="term" value="F:lyase activity"/>
    <property type="evidence" value="ECO:0007669"/>
    <property type="project" value="UniProtKB-KW"/>
</dbReference>
<dbReference type="RefSeq" id="WP_092017881.1">
    <property type="nucleotide sequence ID" value="NZ_FOXH01000008.1"/>
</dbReference>
<keyword evidence="3" id="KW-0456">Lyase</keyword>
<accession>A0A1I5US14</accession>
<feature type="signal peptide" evidence="1">
    <location>
        <begin position="1"/>
        <end position="22"/>
    </location>
</feature>
<name>A0A1I5US14_9BACT</name>
<keyword evidence="4" id="KW-1185">Reference proteome</keyword>
<gene>
    <name evidence="3" type="ORF">SAMN04515674_10833</name>
</gene>
<feature type="chain" id="PRO_5011756909" evidence="1">
    <location>
        <begin position="23"/>
        <end position="236"/>
    </location>
</feature>
<dbReference type="Pfam" id="PF19763">
    <property type="entry name" value="DUF6250"/>
    <property type="match status" value="1"/>
</dbReference>